<organism evidence="12 13">
    <name type="scientific">Rousettus aegyptiacus</name>
    <name type="common">Egyptian fruit bat</name>
    <name type="synonym">Pteropus aegyptiacus</name>
    <dbReference type="NCBI Taxonomy" id="9407"/>
    <lineage>
        <taxon>Eukaryota</taxon>
        <taxon>Metazoa</taxon>
        <taxon>Chordata</taxon>
        <taxon>Craniata</taxon>
        <taxon>Vertebrata</taxon>
        <taxon>Euteleostomi</taxon>
        <taxon>Mammalia</taxon>
        <taxon>Eutheria</taxon>
        <taxon>Laurasiatheria</taxon>
        <taxon>Chiroptera</taxon>
        <taxon>Yinpterochiroptera</taxon>
        <taxon>Pteropodoidea</taxon>
        <taxon>Pteropodidae</taxon>
        <taxon>Rousettinae</taxon>
        <taxon>Rousettus</taxon>
    </lineage>
</organism>
<dbReference type="InterPro" id="IPR000974">
    <property type="entry name" value="Glyco_hydro_22_lys"/>
</dbReference>
<dbReference type="GO" id="GO:0031640">
    <property type="term" value="P:killing of cells of another organism"/>
    <property type="evidence" value="ECO:0007669"/>
    <property type="project" value="UniProtKB-KW"/>
</dbReference>
<dbReference type="GO" id="GO:0003796">
    <property type="term" value="F:lysozyme activity"/>
    <property type="evidence" value="ECO:0007669"/>
    <property type="project" value="UniProtKB-EC"/>
</dbReference>
<gene>
    <name evidence="12" type="ORF">HJG63_012849</name>
</gene>
<dbReference type="Proteomes" id="UP000593571">
    <property type="component" value="Unassembled WGS sequence"/>
</dbReference>
<comment type="function">
    <text evidence="2">Lysozymes have primarily a bacteriolytic function; those in tissues and body fluids are associated with the monocyte-macrophage system and enhance the activity of immunoagents.</text>
</comment>
<dbReference type="Pfam" id="PF00062">
    <property type="entry name" value="Lys"/>
    <property type="match status" value="1"/>
</dbReference>
<dbReference type="Gene3D" id="1.10.530.10">
    <property type="match status" value="1"/>
</dbReference>
<dbReference type="InterPro" id="IPR019799">
    <property type="entry name" value="Glyco_hydro_22_CS"/>
</dbReference>
<evidence type="ECO:0000256" key="1">
    <source>
        <dbReference type="ARBA" id="ARBA00000632"/>
    </source>
</evidence>
<dbReference type="InterPro" id="IPR023346">
    <property type="entry name" value="Lysozyme-like_dom_sf"/>
</dbReference>
<proteinExistence type="inferred from homology"/>
<dbReference type="EC" id="3.2.1.17" evidence="4"/>
<evidence type="ECO:0000256" key="4">
    <source>
        <dbReference type="ARBA" id="ARBA00012732"/>
    </source>
</evidence>
<comment type="caution">
    <text evidence="12">The sequence shown here is derived from an EMBL/GenBank/DDBJ whole genome shotgun (WGS) entry which is preliminary data.</text>
</comment>
<evidence type="ECO:0000256" key="3">
    <source>
        <dbReference type="ARBA" id="ARBA00010859"/>
    </source>
</evidence>
<dbReference type="PANTHER" id="PTHR11407:SF28">
    <property type="entry name" value="LYSOZYME C"/>
    <property type="match status" value="1"/>
</dbReference>
<dbReference type="SUPFAM" id="SSF53955">
    <property type="entry name" value="Lysozyme-like"/>
    <property type="match status" value="1"/>
</dbReference>
<dbReference type="GO" id="GO:0050829">
    <property type="term" value="P:defense response to Gram-negative bacterium"/>
    <property type="evidence" value="ECO:0007669"/>
    <property type="project" value="TreeGrafter"/>
</dbReference>
<dbReference type="GO" id="GO:0050830">
    <property type="term" value="P:defense response to Gram-positive bacterium"/>
    <property type="evidence" value="ECO:0007669"/>
    <property type="project" value="TreeGrafter"/>
</dbReference>
<dbReference type="PROSITE" id="PS51348">
    <property type="entry name" value="GLYCOSYL_HYDROL_F22_2"/>
    <property type="match status" value="1"/>
</dbReference>
<dbReference type="SMART" id="SM00263">
    <property type="entry name" value="LYZ1"/>
    <property type="match status" value="1"/>
</dbReference>
<evidence type="ECO:0000256" key="6">
    <source>
        <dbReference type="ARBA" id="ARBA00022638"/>
    </source>
</evidence>
<evidence type="ECO:0000313" key="12">
    <source>
        <dbReference type="EMBL" id="KAF6496261.1"/>
    </source>
</evidence>
<dbReference type="CDD" id="cd16897">
    <property type="entry name" value="LYZ_C"/>
    <property type="match status" value="1"/>
</dbReference>
<dbReference type="PROSITE" id="PS00128">
    <property type="entry name" value="GLYCOSYL_HYDROL_F22_1"/>
    <property type="match status" value="1"/>
</dbReference>
<dbReference type="InterPro" id="IPR001916">
    <property type="entry name" value="Glyco_hydro_22"/>
</dbReference>
<keyword evidence="6" id="KW-0081">Bacteriolytic enzyme</keyword>
<dbReference type="PRINTS" id="PR00137">
    <property type="entry name" value="LYSOZYME"/>
</dbReference>
<dbReference type="PRINTS" id="PR00135">
    <property type="entry name" value="LYZLACT"/>
</dbReference>
<reference evidence="12 13" key="1">
    <citation type="journal article" date="2020" name="Nature">
        <title>Six reference-quality genomes reveal evolution of bat adaptations.</title>
        <authorList>
            <person name="Jebb D."/>
            <person name="Huang Z."/>
            <person name="Pippel M."/>
            <person name="Hughes G.M."/>
            <person name="Lavrichenko K."/>
            <person name="Devanna P."/>
            <person name="Winkler S."/>
            <person name="Jermiin L.S."/>
            <person name="Skirmuntt E.C."/>
            <person name="Katzourakis A."/>
            <person name="Burkitt-Gray L."/>
            <person name="Ray D.A."/>
            <person name="Sullivan K.A.M."/>
            <person name="Roscito J.G."/>
            <person name="Kirilenko B.M."/>
            <person name="Davalos L.M."/>
            <person name="Corthals A.P."/>
            <person name="Power M.L."/>
            <person name="Jones G."/>
            <person name="Ransome R.D."/>
            <person name="Dechmann D.K.N."/>
            <person name="Locatelli A.G."/>
            <person name="Puechmaille S.J."/>
            <person name="Fedrigo O."/>
            <person name="Jarvis E.D."/>
            <person name="Hiller M."/>
            <person name="Vernes S.C."/>
            <person name="Myers E.W."/>
            <person name="Teeling E.C."/>
        </authorList>
    </citation>
    <scope>NUCLEOTIDE SEQUENCE [LARGE SCALE GENOMIC DNA]</scope>
    <source>
        <strain evidence="12">MRouAeg1</strain>
        <tissue evidence="12">Muscle</tissue>
    </source>
</reference>
<dbReference type="EMBL" id="JACASE010000002">
    <property type="protein sequence ID" value="KAF6496261.1"/>
    <property type="molecule type" value="Genomic_DNA"/>
</dbReference>
<dbReference type="PANTHER" id="PTHR11407">
    <property type="entry name" value="LYSOZYME C"/>
    <property type="match status" value="1"/>
</dbReference>
<evidence type="ECO:0000256" key="10">
    <source>
        <dbReference type="RuleBase" id="RU004440"/>
    </source>
</evidence>
<keyword evidence="9" id="KW-0326">Glycosidase</keyword>
<accession>A0A7J8JID1</accession>
<evidence type="ECO:0000259" key="11">
    <source>
        <dbReference type="PROSITE" id="PS00128"/>
    </source>
</evidence>
<comment type="catalytic activity">
    <reaction evidence="1">
        <text>Hydrolysis of (1-&gt;4)-beta-linkages between N-acetylmuramic acid and N-acetyl-D-glucosamine residues in a peptidoglycan and between N-acetyl-D-glucosamine residues in chitodextrins.</text>
        <dbReference type="EC" id="3.2.1.17"/>
    </reaction>
</comment>
<protein>
    <recommendedName>
        <fullName evidence="4">lysozyme</fullName>
        <ecNumber evidence="4">3.2.1.17</ecNumber>
    </recommendedName>
</protein>
<dbReference type="AlphaFoldDB" id="A0A7J8JID1"/>
<evidence type="ECO:0000256" key="7">
    <source>
        <dbReference type="ARBA" id="ARBA00022801"/>
    </source>
</evidence>
<sequence>MTFSKKILVSPNKKLFSISLGVCVAKWESSYNTRATHYNPNDKSTDYGILQINSHYWCNDGKTPGAVNTCNVSCKDLMHKDISKSVACAKKVVSEQGIGAWVAWRNHCRNKDLAHYTHGCGV</sequence>
<comment type="similarity">
    <text evidence="3 10">Belongs to the glycosyl hydrolase 22 family.</text>
</comment>
<keyword evidence="5" id="KW-0929">Antimicrobial</keyword>
<keyword evidence="8" id="KW-1015">Disulfide bond</keyword>
<evidence type="ECO:0000256" key="9">
    <source>
        <dbReference type="ARBA" id="ARBA00023295"/>
    </source>
</evidence>
<evidence type="ECO:0000313" key="13">
    <source>
        <dbReference type="Proteomes" id="UP000593571"/>
    </source>
</evidence>
<name>A0A7J8JID1_ROUAE</name>
<evidence type="ECO:0000256" key="2">
    <source>
        <dbReference type="ARBA" id="ARBA00002647"/>
    </source>
</evidence>
<evidence type="ECO:0000256" key="5">
    <source>
        <dbReference type="ARBA" id="ARBA00022529"/>
    </source>
</evidence>
<keyword evidence="13" id="KW-1185">Reference proteome</keyword>
<feature type="domain" description="Glycosyl hydrolases family 22 (GH22)" evidence="11">
    <location>
        <begin position="70"/>
        <end position="88"/>
    </location>
</feature>
<dbReference type="FunFam" id="1.10.530.10:FF:000001">
    <property type="entry name" value="Lysozyme C"/>
    <property type="match status" value="1"/>
</dbReference>
<evidence type="ECO:0000256" key="8">
    <source>
        <dbReference type="ARBA" id="ARBA00023157"/>
    </source>
</evidence>
<keyword evidence="7" id="KW-0378">Hydrolase</keyword>